<organism evidence="5 6">
    <name type="scientific">Dictyocaulus viviparus</name>
    <name type="common">Bovine lungworm</name>
    <dbReference type="NCBI Taxonomy" id="29172"/>
    <lineage>
        <taxon>Eukaryota</taxon>
        <taxon>Metazoa</taxon>
        <taxon>Ecdysozoa</taxon>
        <taxon>Nematoda</taxon>
        <taxon>Chromadorea</taxon>
        <taxon>Rhabditida</taxon>
        <taxon>Rhabditina</taxon>
        <taxon>Rhabditomorpha</taxon>
        <taxon>Strongyloidea</taxon>
        <taxon>Metastrongylidae</taxon>
        <taxon>Dictyocaulus</taxon>
    </lineage>
</organism>
<evidence type="ECO:0000313" key="5">
    <source>
        <dbReference type="EMBL" id="KJH42831.1"/>
    </source>
</evidence>
<dbReference type="PANTHER" id="PTHR43918">
    <property type="entry name" value="ACETYLCHOLINESTERASE"/>
    <property type="match status" value="1"/>
</dbReference>
<accession>A0A0D8XKH0</accession>
<reference evidence="5 6" key="1">
    <citation type="submission" date="2013-11" db="EMBL/GenBank/DDBJ databases">
        <title>Draft genome of the bovine lungworm Dictyocaulus viviparus.</title>
        <authorList>
            <person name="Mitreva M."/>
        </authorList>
    </citation>
    <scope>NUCLEOTIDE SEQUENCE [LARGE SCALE GENOMIC DNA]</scope>
    <source>
        <strain evidence="5 6">HannoverDv2000</strain>
    </source>
</reference>
<dbReference type="Gene3D" id="3.40.50.1820">
    <property type="entry name" value="alpha/beta hydrolase"/>
    <property type="match status" value="1"/>
</dbReference>
<evidence type="ECO:0000256" key="1">
    <source>
        <dbReference type="ARBA" id="ARBA00005964"/>
    </source>
</evidence>
<dbReference type="PANTHER" id="PTHR43918:SF4">
    <property type="entry name" value="CARBOXYLIC ESTER HYDROLASE"/>
    <property type="match status" value="1"/>
</dbReference>
<dbReference type="Pfam" id="PF00135">
    <property type="entry name" value="COesterase"/>
    <property type="match status" value="1"/>
</dbReference>
<dbReference type="GO" id="GO:0006581">
    <property type="term" value="P:acetylcholine catabolic process"/>
    <property type="evidence" value="ECO:0007669"/>
    <property type="project" value="TreeGrafter"/>
</dbReference>
<dbReference type="OrthoDB" id="408631at2759"/>
<dbReference type="GO" id="GO:0019695">
    <property type="term" value="P:choline metabolic process"/>
    <property type="evidence" value="ECO:0007669"/>
    <property type="project" value="TreeGrafter"/>
</dbReference>
<name>A0A0D8XKH0_DICVI</name>
<dbReference type="SUPFAM" id="SSF53474">
    <property type="entry name" value="alpha/beta-Hydrolases"/>
    <property type="match status" value="1"/>
</dbReference>
<dbReference type="Proteomes" id="UP000053766">
    <property type="component" value="Unassembled WGS sequence"/>
</dbReference>
<dbReference type="InterPro" id="IPR050654">
    <property type="entry name" value="AChE-related_enzymes"/>
</dbReference>
<keyword evidence="2" id="KW-0719">Serine esterase</keyword>
<gene>
    <name evidence="5" type="ORF">DICVIV_11162</name>
</gene>
<evidence type="ECO:0000259" key="4">
    <source>
        <dbReference type="Pfam" id="PF00135"/>
    </source>
</evidence>
<evidence type="ECO:0000256" key="2">
    <source>
        <dbReference type="ARBA" id="ARBA00022487"/>
    </source>
</evidence>
<comment type="similarity">
    <text evidence="1">Belongs to the type-B carboxylesterase/lipase family.</text>
</comment>
<dbReference type="InterPro" id="IPR002018">
    <property type="entry name" value="CarbesteraseB"/>
</dbReference>
<dbReference type="InterPro" id="IPR029058">
    <property type="entry name" value="AB_hydrolase_fold"/>
</dbReference>
<dbReference type="GO" id="GO:0003990">
    <property type="term" value="F:acetylcholinesterase activity"/>
    <property type="evidence" value="ECO:0007669"/>
    <property type="project" value="TreeGrafter"/>
</dbReference>
<evidence type="ECO:0000256" key="3">
    <source>
        <dbReference type="ARBA" id="ARBA00022801"/>
    </source>
</evidence>
<evidence type="ECO:0000313" key="6">
    <source>
        <dbReference type="Proteomes" id="UP000053766"/>
    </source>
</evidence>
<sequence length="117" mass="13521">MRSSANPCPEWMGVMHGYEIEYMFGRPLYLRSLYKEKLRETEQTFSKYILDLWAQLIKTGKPSDTWIPYVDSGYKAFVLNEDSVAGVEEYVNLNENQCTLIKEAKPVAPDQQSTVTE</sequence>
<dbReference type="GO" id="GO:0005615">
    <property type="term" value="C:extracellular space"/>
    <property type="evidence" value="ECO:0007669"/>
    <property type="project" value="TreeGrafter"/>
</dbReference>
<reference evidence="6" key="2">
    <citation type="journal article" date="2016" name="Sci. Rep.">
        <title>Dictyocaulus viviparus genome, variome and transcriptome elucidate lungworm biology and support future intervention.</title>
        <authorList>
            <person name="McNulty S.N."/>
            <person name="Strube C."/>
            <person name="Rosa B.A."/>
            <person name="Martin J.C."/>
            <person name="Tyagi R."/>
            <person name="Choi Y.J."/>
            <person name="Wang Q."/>
            <person name="Hallsworth Pepin K."/>
            <person name="Zhang X."/>
            <person name="Ozersky P."/>
            <person name="Wilson R.K."/>
            <person name="Sternberg P.W."/>
            <person name="Gasser R.B."/>
            <person name="Mitreva M."/>
        </authorList>
    </citation>
    <scope>NUCLEOTIDE SEQUENCE [LARGE SCALE GENOMIC DNA]</scope>
    <source>
        <strain evidence="6">HannoverDv2000</strain>
    </source>
</reference>
<dbReference type="EMBL" id="KN716619">
    <property type="protein sequence ID" value="KJH42831.1"/>
    <property type="molecule type" value="Genomic_DNA"/>
</dbReference>
<dbReference type="GO" id="GO:0005886">
    <property type="term" value="C:plasma membrane"/>
    <property type="evidence" value="ECO:0007669"/>
    <property type="project" value="TreeGrafter"/>
</dbReference>
<dbReference type="STRING" id="29172.A0A0D8XKH0"/>
<dbReference type="AlphaFoldDB" id="A0A0D8XKH0"/>
<keyword evidence="3" id="KW-0378">Hydrolase</keyword>
<proteinExistence type="inferred from homology"/>
<keyword evidence="6" id="KW-1185">Reference proteome</keyword>
<feature type="domain" description="Carboxylesterase type B" evidence="4">
    <location>
        <begin position="6"/>
        <end position="86"/>
    </location>
</feature>
<protein>
    <recommendedName>
        <fullName evidence="4">Carboxylesterase type B domain-containing protein</fullName>
    </recommendedName>
</protein>